<accession>A0A9Q6PRW2</accession>
<evidence type="ECO:0000313" key="2">
    <source>
        <dbReference type="Proteomes" id="UP000422232"/>
    </source>
</evidence>
<reference evidence="1 2" key="1">
    <citation type="submission" date="2019-04" db="EMBL/GenBank/DDBJ databases">
        <title>Complete genome sequencing of Piscirickettsia salmonis strain Psal-009.</title>
        <authorList>
            <person name="Schober I."/>
            <person name="Bunk B."/>
            <person name="Sproer C."/>
            <person name="Carril G.P."/>
            <person name="Riedel T."/>
            <person name="Flores-Herrera P.A."/>
            <person name="Nourdin-Galindo G."/>
            <person name="Marshall S.H."/>
            <person name="Overmann J."/>
        </authorList>
    </citation>
    <scope>NUCLEOTIDE SEQUENCE [LARGE SCALE GENOMIC DNA]</scope>
    <source>
        <strain evidence="1 2">Psal-009</strain>
    </source>
</reference>
<organism evidence="1 2">
    <name type="scientific">Piscirickettsia salmonis</name>
    <dbReference type="NCBI Taxonomy" id="1238"/>
    <lineage>
        <taxon>Bacteria</taxon>
        <taxon>Pseudomonadati</taxon>
        <taxon>Pseudomonadota</taxon>
        <taxon>Gammaproteobacteria</taxon>
        <taxon>Thiotrichales</taxon>
        <taxon>Piscirickettsiaceae</taxon>
        <taxon>Piscirickettsia</taxon>
    </lineage>
</organism>
<keyword evidence="2" id="KW-1185">Reference proteome</keyword>
<dbReference type="Proteomes" id="UP000422232">
    <property type="component" value="Chromosome"/>
</dbReference>
<sequence length="477" mass="54363">MSTEPSIDDKNKIESLTKDFCSALVISPNLIKGLTKGKYYKIVEALDVAVEELKVLAEQPLLDLYKSHYLKKHSVTSLDVKFAQIDSVFSSQVKWGLAIKKDSEQKRQAEKIGQELKALSTAIVRSFEENSTAFYRKYRWAEITKLKLSEKYIDKVVANPGQFRENYCRLEELGPHEQAKEEPGLHKKVKKELGLHEKASIVQQVLDDPVFFERVYLTLDLGVADLSDLRSYIEKALTDPELFTKAYKYLKEFGLHQFKYINLLLNDFEGFKKNCEYLADFQSGRFAPYTKEIIVNSALFTQGYECLKALELNQPENIDKLLGGLALFAGNYQRLEKLGFSLNPERVKKMLDNLESFDQDYPSLQKLHAVYDGLTAKIENNQLKVHGLTGGSSIMFKGQLRCVPKGVSKIWEQVADDEGNFKWMDDADVALTQAKAQADQRQGFRGLTAVSMFFFFGSYRDSETKELYKEISGLLAS</sequence>
<dbReference type="RefSeq" id="WP_230383377.1">
    <property type="nucleotide sequence ID" value="NZ_CP038893.1"/>
</dbReference>
<dbReference type="EMBL" id="CP038908">
    <property type="protein sequence ID" value="QGO05185.1"/>
    <property type="molecule type" value="Genomic_DNA"/>
</dbReference>
<evidence type="ECO:0000313" key="1">
    <source>
        <dbReference type="EMBL" id="QGO05185.1"/>
    </source>
</evidence>
<name>A0A9Q6PRW2_PISSA</name>
<protein>
    <submittedName>
        <fullName evidence="1">Uncharacterized protein</fullName>
    </submittedName>
</protein>
<dbReference type="AlphaFoldDB" id="A0A9Q6PRW2"/>
<proteinExistence type="predicted"/>
<gene>
    <name evidence="1" type="ORF">Psal009_01066</name>
</gene>